<dbReference type="Pfam" id="PF07715">
    <property type="entry name" value="Plug"/>
    <property type="match status" value="1"/>
</dbReference>
<comment type="similarity">
    <text evidence="10 11">Belongs to the TonB-dependent receptor family.</text>
</comment>
<evidence type="ECO:0000256" key="2">
    <source>
        <dbReference type="ARBA" id="ARBA00022448"/>
    </source>
</evidence>
<dbReference type="AlphaFoldDB" id="A0A9D2FYZ8"/>
<evidence type="ECO:0000256" key="6">
    <source>
        <dbReference type="ARBA" id="ARBA00023077"/>
    </source>
</evidence>
<dbReference type="Pfam" id="PF00593">
    <property type="entry name" value="TonB_dep_Rec_b-barrel"/>
    <property type="match status" value="1"/>
</dbReference>
<name>A0A9D2FYZ8_9BACT</name>
<dbReference type="InterPro" id="IPR039426">
    <property type="entry name" value="TonB-dep_rcpt-like"/>
</dbReference>
<proteinExistence type="inferred from homology"/>
<dbReference type="GO" id="GO:0015344">
    <property type="term" value="F:siderophore uptake transmembrane transporter activity"/>
    <property type="evidence" value="ECO:0007669"/>
    <property type="project" value="TreeGrafter"/>
</dbReference>
<keyword evidence="4 10" id="KW-0812">Transmembrane</keyword>
<evidence type="ECO:0000256" key="5">
    <source>
        <dbReference type="ARBA" id="ARBA00022729"/>
    </source>
</evidence>
<keyword evidence="3 10" id="KW-1134">Transmembrane beta strand</keyword>
<evidence type="ECO:0000256" key="11">
    <source>
        <dbReference type="RuleBase" id="RU003357"/>
    </source>
</evidence>
<dbReference type="InterPro" id="IPR036942">
    <property type="entry name" value="Beta-barrel_TonB_sf"/>
</dbReference>
<dbReference type="Gene3D" id="2.170.130.10">
    <property type="entry name" value="TonB-dependent receptor, plug domain"/>
    <property type="match status" value="1"/>
</dbReference>
<keyword evidence="8 15" id="KW-0675">Receptor</keyword>
<dbReference type="PROSITE" id="PS52016">
    <property type="entry name" value="TONB_DEPENDENT_REC_3"/>
    <property type="match status" value="1"/>
</dbReference>
<dbReference type="GO" id="GO:0009279">
    <property type="term" value="C:cell outer membrane"/>
    <property type="evidence" value="ECO:0007669"/>
    <property type="project" value="UniProtKB-SubCell"/>
</dbReference>
<dbReference type="InterPro" id="IPR037066">
    <property type="entry name" value="Plug_dom_sf"/>
</dbReference>
<evidence type="ECO:0000256" key="1">
    <source>
        <dbReference type="ARBA" id="ARBA00004571"/>
    </source>
</evidence>
<evidence type="ECO:0000313" key="16">
    <source>
        <dbReference type="Proteomes" id="UP000824055"/>
    </source>
</evidence>
<dbReference type="SUPFAM" id="SSF56935">
    <property type="entry name" value="Porins"/>
    <property type="match status" value="1"/>
</dbReference>
<evidence type="ECO:0000256" key="9">
    <source>
        <dbReference type="ARBA" id="ARBA00023237"/>
    </source>
</evidence>
<organism evidence="15 16">
    <name type="scientific">Candidatus Prevotella avicola</name>
    <dbReference type="NCBI Taxonomy" id="2838738"/>
    <lineage>
        <taxon>Bacteria</taxon>
        <taxon>Pseudomonadati</taxon>
        <taxon>Bacteroidota</taxon>
        <taxon>Bacteroidia</taxon>
        <taxon>Bacteroidales</taxon>
        <taxon>Prevotellaceae</taxon>
        <taxon>Prevotella</taxon>
    </lineage>
</organism>
<evidence type="ECO:0000256" key="8">
    <source>
        <dbReference type="ARBA" id="ARBA00023170"/>
    </source>
</evidence>
<feature type="domain" description="TonB-dependent receptor plug" evidence="14">
    <location>
        <begin position="49"/>
        <end position="142"/>
    </location>
</feature>
<evidence type="ECO:0000259" key="14">
    <source>
        <dbReference type="Pfam" id="PF07715"/>
    </source>
</evidence>
<evidence type="ECO:0000256" key="7">
    <source>
        <dbReference type="ARBA" id="ARBA00023136"/>
    </source>
</evidence>
<reference evidence="15" key="2">
    <citation type="submission" date="2021-04" db="EMBL/GenBank/DDBJ databases">
        <authorList>
            <person name="Gilroy R."/>
        </authorList>
    </citation>
    <scope>NUCLEOTIDE SEQUENCE</scope>
    <source>
        <strain evidence="15">ChiHecec3B27-8219</strain>
    </source>
</reference>
<feature type="chain" id="PRO_5039557161" evidence="12">
    <location>
        <begin position="20"/>
        <end position="666"/>
    </location>
</feature>
<keyword evidence="6 11" id="KW-0798">TonB box</keyword>
<keyword evidence="7 10" id="KW-0472">Membrane</keyword>
<evidence type="ECO:0000256" key="10">
    <source>
        <dbReference type="PROSITE-ProRule" id="PRU01360"/>
    </source>
</evidence>
<dbReference type="PANTHER" id="PTHR30069">
    <property type="entry name" value="TONB-DEPENDENT OUTER MEMBRANE RECEPTOR"/>
    <property type="match status" value="1"/>
</dbReference>
<keyword evidence="5 12" id="KW-0732">Signal</keyword>
<sequence>MRKLTLIALGCACSLHASATPIDTDSTLVTPRQMEGITVVASRVRKAISAGKPIQVMGKAELKELGLTDMAAAVKRFAGANVRDYGGIGGVKTVSIRGFGAQHTAVSYDGVTIGNTQAGQIDLGRYSLDNVQSLSLAVGDNSDLMQTARHLASAGVLYIETERPHFDAQSRPYALWAKIRGGSFGLLNPSLRYWQRLADSTSLSIQADYTTADGDYPYTLVNGSETSREHRLNSDIYTWRAEANLYHSLRDGELNVKGYWFYSGRGLPGSVILYNTTARERLWDEDFFLQASFRKRLTRQWQLSAHLKYTHSWNRYIDINAKYPDGQLAEINRQNEYYASATIGWEPLPHLSLSLAEDLIYGDLRSNAQRPPQPKRYTSLTALTARYNPARWDIMGSVVATYITEDVEQGEKPQDRKRLSPTLSLSYRLLPNEALYVRVMLKHTFRVPTFNDLYYHQTGTVGLKPEVAKEYNVGIAWQGQPFPFTRYLSLSVDGFYNDVKDKIVAFPTLYVWKMANFGRVRMFGLNVNLAAELAMGNQMSLLLTGAYSLLRAEDITDKSASYYKQQIPYTPQHTGNGSLTLKTPWANLGYSLLASGERYCLQQQTSAYRLAPYWEHTLSLSRSFRWKNGKLDLQATLRNLTDEQYEVVKYYPMPGRAWEVSATLTI</sequence>
<dbReference type="EMBL" id="DXBE01000066">
    <property type="protein sequence ID" value="HIZ70004.1"/>
    <property type="molecule type" value="Genomic_DNA"/>
</dbReference>
<evidence type="ECO:0000313" key="15">
    <source>
        <dbReference type="EMBL" id="HIZ70004.1"/>
    </source>
</evidence>
<reference evidence="15" key="1">
    <citation type="journal article" date="2021" name="PeerJ">
        <title>Extensive microbial diversity within the chicken gut microbiome revealed by metagenomics and culture.</title>
        <authorList>
            <person name="Gilroy R."/>
            <person name="Ravi A."/>
            <person name="Getino M."/>
            <person name="Pursley I."/>
            <person name="Horton D.L."/>
            <person name="Alikhan N.F."/>
            <person name="Baker D."/>
            <person name="Gharbi K."/>
            <person name="Hall N."/>
            <person name="Watson M."/>
            <person name="Adriaenssens E.M."/>
            <person name="Foster-Nyarko E."/>
            <person name="Jarju S."/>
            <person name="Secka A."/>
            <person name="Antonio M."/>
            <person name="Oren A."/>
            <person name="Chaudhuri R.R."/>
            <person name="La Ragione R."/>
            <person name="Hildebrand F."/>
            <person name="Pallen M.J."/>
        </authorList>
    </citation>
    <scope>NUCLEOTIDE SEQUENCE</scope>
    <source>
        <strain evidence="15">ChiHecec3B27-8219</strain>
    </source>
</reference>
<dbReference type="Gene3D" id="2.40.170.20">
    <property type="entry name" value="TonB-dependent receptor, beta-barrel domain"/>
    <property type="match status" value="1"/>
</dbReference>
<protein>
    <submittedName>
        <fullName evidence="15">TonB-dependent receptor</fullName>
    </submittedName>
</protein>
<feature type="signal peptide" evidence="12">
    <location>
        <begin position="1"/>
        <end position="19"/>
    </location>
</feature>
<keyword evidence="2 10" id="KW-0813">Transport</keyword>
<evidence type="ECO:0000256" key="12">
    <source>
        <dbReference type="SAM" id="SignalP"/>
    </source>
</evidence>
<dbReference type="InterPro" id="IPR012910">
    <property type="entry name" value="Plug_dom"/>
</dbReference>
<accession>A0A9D2FYZ8</accession>
<evidence type="ECO:0000256" key="3">
    <source>
        <dbReference type="ARBA" id="ARBA00022452"/>
    </source>
</evidence>
<keyword evidence="9 10" id="KW-0998">Cell outer membrane</keyword>
<dbReference type="InterPro" id="IPR000531">
    <property type="entry name" value="Beta-barrel_TonB"/>
</dbReference>
<evidence type="ECO:0000259" key="13">
    <source>
        <dbReference type="Pfam" id="PF00593"/>
    </source>
</evidence>
<dbReference type="GO" id="GO:0044718">
    <property type="term" value="P:siderophore transmembrane transport"/>
    <property type="evidence" value="ECO:0007669"/>
    <property type="project" value="TreeGrafter"/>
</dbReference>
<dbReference type="Proteomes" id="UP000824055">
    <property type="component" value="Unassembled WGS sequence"/>
</dbReference>
<evidence type="ECO:0000256" key="4">
    <source>
        <dbReference type="ARBA" id="ARBA00022692"/>
    </source>
</evidence>
<comment type="subcellular location">
    <subcellularLocation>
        <location evidence="1 10">Cell outer membrane</location>
        <topology evidence="1 10">Multi-pass membrane protein</topology>
    </subcellularLocation>
</comment>
<dbReference type="PANTHER" id="PTHR30069:SF29">
    <property type="entry name" value="HEMOGLOBIN AND HEMOGLOBIN-HAPTOGLOBIN-BINDING PROTEIN 1-RELATED"/>
    <property type="match status" value="1"/>
</dbReference>
<comment type="caution">
    <text evidence="15">The sequence shown here is derived from an EMBL/GenBank/DDBJ whole genome shotgun (WGS) entry which is preliminary data.</text>
</comment>
<gene>
    <name evidence="15" type="ORF">H9966_09050</name>
</gene>
<feature type="domain" description="TonB-dependent receptor-like beta-barrel" evidence="13">
    <location>
        <begin position="198"/>
        <end position="640"/>
    </location>
</feature>